<dbReference type="GO" id="GO:0004340">
    <property type="term" value="F:glucokinase activity"/>
    <property type="evidence" value="ECO:0007669"/>
    <property type="project" value="UniProtKB-ARBA"/>
</dbReference>
<dbReference type="FunFam" id="3.30.420.40:FF:000034">
    <property type="entry name" value="Phosphotransferase"/>
    <property type="match status" value="1"/>
</dbReference>
<dbReference type="GO" id="GO:0005524">
    <property type="term" value="F:ATP binding"/>
    <property type="evidence" value="ECO:0007669"/>
    <property type="project" value="UniProtKB-UniRule"/>
</dbReference>
<evidence type="ECO:0000256" key="7">
    <source>
        <dbReference type="ARBA" id="ARBA00022840"/>
    </source>
</evidence>
<evidence type="ECO:0000256" key="12">
    <source>
        <dbReference type="RuleBase" id="RU362007"/>
    </source>
</evidence>
<comment type="pathway">
    <text evidence="1">Carbohydrate degradation; glycolysis; D-glyceraldehyde 3-phosphate and glycerone phosphate from D-glucose: step 1/4.</text>
</comment>
<keyword evidence="8 12" id="KW-0324">Glycolysis</keyword>
<organism evidence="14 15">
    <name type="scientific">Canna indica</name>
    <name type="common">Indian-shot</name>
    <dbReference type="NCBI Taxonomy" id="4628"/>
    <lineage>
        <taxon>Eukaryota</taxon>
        <taxon>Viridiplantae</taxon>
        <taxon>Streptophyta</taxon>
        <taxon>Embryophyta</taxon>
        <taxon>Tracheophyta</taxon>
        <taxon>Spermatophyta</taxon>
        <taxon>Magnoliopsida</taxon>
        <taxon>Liliopsida</taxon>
        <taxon>Zingiberales</taxon>
        <taxon>Cannaceae</taxon>
        <taxon>Canna</taxon>
    </lineage>
</organism>
<dbReference type="InterPro" id="IPR019807">
    <property type="entry name" value="Hexokinase_BS"/>
</dbReference>
<dbReference type="PANTHER" id="PTHR19443">
    <property type="entry name" value="HEXOKINASE"/>
    <property type="match status" value="1"/>
</dbReference>
<comment type="pathway">
    <text evidence="2">Carbohydrate metabolism; hexose metabolism.</text>
</comment>
<proteinExistence type="inferred from homology"/>
<gene>
    <name evidence="14" type="ORF">Cni_G22515</name>
</gene>
<keyword evidence="4 12" id="KW-0808">Transferase</keyword>
<accession>A0AAQ3KRE2</accession>
<evidence type="ECO:0000256" key="2">
    <source>
        <dbReference type="ARBA" id="ARBA00005028"/>
    </source>
</evidence>
<evidence type="ECO:0000313" key="14">
    <source>
        <dbReference type="EMBL" id="WOL13737.1"/>
    </source>
</evidence>
<protein>
    <recommendedName>
        <fullName evidence="12">Phosphotransferase</fullName>
        <ecNumber evidence="12">2.7.1.-</ecNumber>
    </recommendedName>
</protein>
<evidence type="ECO:0000256" key="8">
    <source>
        <dbReference type="ARBA" id="ARBA00023152"/>
    </source>
</evidence>
<dbReference type="GO" id="GO:0005536">
    <property type="term" value="F:D-glucose binding"/>
    <property type="evidence" value="ECO:0007669"/>
    <property type="project" value="InterPro"/>
</dbReference>
<dbReference type="Pfam" id="PF00349">
    <property type="entry name" value="Hexokinase_1"/>
    <property type="match status" value="1"/>
</dbReference>
<comment type="similarity">
    <text evidence="3 12">Belongs to the hexokinase family.</text>
</comment>
<dbReference type="GO" id="GO:0005829">
    <property type="term" value="C:cytosol"/>
    <property type="evidence" value="ECO:0007669"/>
    <property type="project" value="TreeGrafter"/>
</dbReference>
<dbReference type="EMBL" id="CP136896">
    <property type="protein sequence ID" value="WOL13737.1"/>
    <property type="molecule type" value="Genomic_DNA"/>
</dbReference>
<dbReference type="Proteomes" id="UP001327560">
    <property type="component" value="Chromosome 7"/>
</dbReference>
<comment type="catalytic activity">
    <reaction evidence="11">
        <text>D-glucose + ATP = D-glucose 6-phosphate + ADP + H(+)</text>
        <dbReference type="Rhea" id="RHEA:17825"/>
        <dbReference type="ChEBI" id="CHEBI:4167"/>
        <dbReference type="ChEBI" id="CHEBI:15378"/>
        <dbReference type="ChEBI" id="CHEBI:30616"/>
        <dbReference type="ChEBI" id="CHEBI:61548"/>
        <dbReference type="ChEBI" id="CHEBI:456216"/>
        <dbReference type="EC" id="2.7.1.1"/>
    </reaction>
    <physiologicalReaction direction="left-to-right" evidence="11">
        <dbReference type="Rhea" id="RHEA:17826"/>
    </physiologicalReaction>
</comment>
<comment type="catalytic activity">
    <reaction evidence="9">
        <text>a D-hexose + ATP = a D-hexose 6-phosphate + ADP + H(+)</text>
        <dbReference type="Rhea" id="RHEA:22740"/>
        <dbReference type="ChEBI" id="CHEBI:4194"/>
        <dbReference type="ChEBI" id="CHEBI:15378"/>
        <dbReference type="ChEBI" id="CHEBI:30616"/>
        <dbReference type="ChEBI" id="CHEBI:229467"/>
        <dbReference type="ChEBI" id="CHEBI:456216"/>
        <dbReference type="EC" id="2.7.1.1"/>
    </reaction>
    <physiologicalReaction direction="left-to-right" evidence="9">
        <dbReference type="Rhea" id="RHEA:22741"/>
    </physiologicalReaction>
</comment>
<evidence type="ECO:0000256" key="9">
    <source>
        <dbReference type="ARBA" id="ARBA00044613"/>
    </source>
</evidence>
<dbReference type="GO" id="GO:0001678">
    <property type="term" value="P:intracellular glucose homeostasis"/>
    <property type="evidence" value="ECO:0007669"/>
    <property type="project" value="InterPro"/>
</dbReference>
<evidence type="ECO:0000256" key="6">
    <source>
        <dbReference type="ARBA" id="ARBA00022777"/>
    </source>
</evidence>
<dbReference type="PROSITE" id="PS51748">
    <property type="entry name" value="HEXOKINASE_2"/>
    <property type="match status" value="1"/>
</dbReference>
<dbReference type="EC" id="2.7.1.-" evidence="12"/>
<keyword evidence="15" id="KW-1185">Reference proteome</keyword>
<dbReference type="InterPro" id="IPR043129">
    <property type="entry name" value="ATPase_NBD"/>
</dbReference>
<evidence type="ECO:0000256" key="10">
    <source>
        <dbReference type="ARBA" id="ARBA00047905"/>
    </source>
</evidence>
<feature type="domain" description="Hexokinase N-terminal" evidence="13">
    <location>
        <begin position="17"/>
        <end position="152"/>
    </location>
</feature>
<evidence type="ECO:0000256" key="11">
    <source>
        <dbReference type="ARBA" id="ARBA00048160"/>
    </source>
</evidence>
<keyword evidence="7 12" id="KW-0067">ATP-binding</keyword>
<keyword evidence="6 12" id="KW-0418">Kinase</keyword>
<evidence type="ECO:0000313" key="15">
    <source>
        <dbReference type="Proteomes" id="UP001327560"/>
    </source>
</evidence>
<dbReference type="GO" id="GO:0005739">
    <property type="term" value="C:mitochondrion"/>
    <property type="evidence" value="ECO:0007669"/>
    <property type="project" value="TreeGrafter"/>
</dbReference>
<evidence type="ECO:0000259" key="13">
    <source>
        <dbReference type="Pfam" id="PF00349"/>
    </source>
</evidence>
<dbReference type="GO" id="GO:0006096">
    <property type="term" value="P:glycolytic process"/>
    <property type="evidence" value="ECO:0007669"/>
    <property type="project" value="UniProtKB-KW"/>
</dbReference>
<evidence type="ECO:0000256" key="3">
    <source>
        <dbReference type="ARBA" id="ARBA00009225"/>
    </source>
</evidence>
<reference evidence="14 15" key="1">
    <citation type="submission" date="2023-10" db="EMBL/GenBank/DDBJ databases">
        <title>Chromosome-scale genome assembly provides insights into flower coloration mechanisms of Canna indica.</title>
        <authorList>
            <person name="Li C."/>
        </authorList>
    </citation>
    <scope>NUCLEOTIDE SEQUENCE [LARGE SCALE GENOMIC DNA]</scope>
    <source>
        <tissue evidence="14">Flower</tissue>
    </source>
</reference>
<dbReference type="Gene3D" id="3.30.420.40">
    <property type="match status" value="1"/>
</dbReference>
<dbReference type="InterPro" id="IPR001312">
    <property type="entry name" value="Hexokinase"/>
</dbReference>
<name>A0AAQ3KRE2_9LILI</name>
<dbReference type="SUPFAM" id="SSF53067">
    <property type="entry name" value="Actin-like ATPase domain"/>
    <property type="match status" value="1"/>
</dbReference>
<dbReference type="AlphaFoldDB" id="A0AAQ3KRE2"/>
<evidence type="ECO:0000256" key="1">
    <source>
        <dbReference type="ARBA" id="ARBA00004888"/>
    </source>
</evidence>
<dbReference type="PRINTS" id="PR00475">
    <property type="entry name" value="HEXOKINASE"/>
</dbReference>
<dbReference type="InterPro" id="IPR022672">
    <property type="entry name" value="Hexokinase_N"/>
</dbReference>
<dbReference type="PROSITE" id="PS00378">
    <property type="entry name" value="HEXOKINASE_1"/>
    <property type="match status" value="1"/>
</dbReference>
<keyword evidence="5 12" id="KW-0547">Nucleotide-binding</keyword>
<sequence>MEWFQSSPSNLINWIRNEEGMYYSLDLGGTNFRVLQVQLGGKGSMILNSKVEQQLIPHQLMMGKSEELFNFIAPILKQFVQREGDGFEQKPDNRKDLGFTFSFPVKQLSVSSGGLIKWTKGFSIKDAVGKDVAHCLNEAMSEAGLNMQVAALKWKSSIKKIVKGLNQVQMWEYHHLTWTS</sequence>
<dbReference type="PANTHER" id="PTHR19443:SF6">
    <property type="entry name" value="HEXOKINASE-4"/>
    <property type="match status" value="1"/>
</dbReference>
<comment type="catalytic activity">
    <reaction evidence="10">
        <text>D-fructose + ATP = D-fructose 6-phosphate + ADP + H(+)</text>
        <dbReference type="Rhea" id="RHEA:16125"/>
        <dbReference type="ChEBI" id="CHEBI:15378"/>
        <dbReference type="ChEBI" id="CHEBI:30616"/>
        <dbReference type="ChEBI" id="CHEBI:37721"/>
        <dbReference type="ChEBI" id="CHEBI:61527"/>
        <dbReference type="ChEBI" id="CHEBI:456216"/>
        <dbReference type="EC" id="2.7.1.1"/>
    </reaction>
    <physiologicalReaction direction="left-to-right" evidence="10">
        <dbReference type="Rhea" id="RHEA:16126"/>
    </physiologicalReaction>
</comment>
<evidence type="ECO:0000256" key="4">
    <source>
        <dbReference type="ARBA" id="ARBA00022679"/>
    </source>
</evidence>
<evidence type="ECO:0000256" key="5">
    <source>
        <dbReference type="ARBA" id="ARBA00022741"/>
    </source>
</evidence>